<evidence type="ECO:0000313" key="2">
    <source>
        <dbReference type="EMBL" id="GAA4226002.1"/>
    </source>
</evidence>
<evidence type="ECO:0008006" key="4">
    <source>
        <dbReference type="Google" id="ProtNLM"/>
    </source>
</evidence>
<name>A0ABP8BTP1_9ACTN</name>
<feature type="region of interest" description="Disordered" evidence="1">
    <location>
        <begin position="317"/>
        <end position="356"/>
    </location>
</feature>
<keyword evidence="3" id="KW-1185">Reference proteome</keyword>
<accession>A0ABP8BTP1</accession>
<sequence>MPDRTPTGDLREALDRETKAASAAMDAGELSTCALHTARAVGLQKQIDDRLGRSPDTPTGDLRERLTAALDADPHFSSGEVVDTVMRILGEQPGDLRTRLADTLRTTFHWWITAEWICCDPPEKGHKLCERGHAARRMVASLLADDPERHPPTSPILDAVLPVVQAWAAENLQRPVGSRPAGGRESARGSEIPGDLRERLAEALYRWTMDQAAGGPARLLTREETVLWENSLARADAVLPVVEAVLTEQATRKDLFRVRASCCEDGDRTYGEMERRLTERAEEAEAAVQRVRDLADSLMAPGAPFFFPEAGHRILAALDQLKETPPDPDRPGIERHSSPQFSDKNRTINDSPHKPK</sequence>
<evidence type="ECO:0000313" key="3">
    <source>
        <dbReference type="Proteomes" id="UP001501710"/>
    </source>
</evidence>
<dbReference type="RefSeq" id="WP_344890283.1">
    <property type="nucleotide sequence ID" value="NZ_BAABAS010000004.1"/>
</dbReference>
<comment type="caution">
    <text evidence="2">The sequence shown here is derived from an EMBL/GenBank/DDBJ whole genome shotgun (WGS) entry which is preliminary data.</text>
</comment>
<proteinExistence type="predicted"/>
<feature type="region of interest" description="Disordered" evidence="1">
    <location>
        <begin position="174"/>
        <end position="193"/>
    </location>
</feature>
<dbReference type="Proteomes" id="UP001501710">
    <property type="component" value="Unassembled WGS sequence"/>
</dbReference>
<protein>
    <recommendedName>
        <fullName evidence="4">DUF222 domain-containing protein</fullName>
    </recommendedName>
</protein>
<organism evidence="2 3">
    <name type="scientific">Actinomadura meridiana</name>
    <dbReference type="NCBI Taxonomy" id="559626"/>
    <lineage>
        <taxon>Bacteria</taxon>
        <taxon>Bacillati</taxon>
        <taxon>Actinomycetota</taxon>
        <taxon>Actinomycetes</taxon>
        <taxon>Streptosporangiales</taxon>
        <taxon>Thermomonosporaceae</taxon>
        <taxon>Actinomadura</taxon>
    </lineage>
</organism>
<evidence type="ECO:0000256" key="1">
    <source>
        <dbReference type="SAM" id="MobiDB-lite"/>
    </source>
</evidence>
<gene>
    <name evidence="2" type="ORF">GCM10022254_09470</name>
</gene>
<feature type="compositionally biased region" description="Basic and acidic residues" evidence="1">
    <location>
        <begin position="320"/>
        <end position="356"/>
    </location>
</feature>
<reference evidence="3" key="1">
    <citation type="journal article" date="2019" name="Int. J. Syst. Evol. Microbiol.">
        <title>The Global Catalogue of Microorganisms (GCM) 10K type strain sequencing project: providing services to taxonomists for standard genome sequencing and annotation.</title>
        <authorList>
            <consortium name="The Broad Institute Genomics Platform"/>
            <consortium name="The Broad Institute Genome Sequencing Center for Infectious Disease"/>
            <person name="Wu L."/>
            <person name="Ma J."/>
        </authorList>
    </citation>
    <scope>NUCLEOTIDE SEQUENCE [LARGE SCALE GENOMIC DNA]</scope>
    <source>
        <strain evidence="3">JCM 17440</strain>
    </source>
</reference>
<dbReference type="EMBL" id="BAABAS010000004">
    <property type="protein sequence ID" value="GAA4226002.1"/>
    <property type="molecule type" value="Genomic_DNA"/>
</dbReference>